<feature type="domain" description="EAL" evidence="2">
    <location>
        <begin position="24"/>
        <end position="284"/>
    </location>
</feature>
<feature type="region of interest" description="Disordered" evidence="1">
    <location>
        <begin position="1"/>
        <end position="58"/>
    </location>
</feature>
<proteinExistence type="predicted"/>
<feature type="compositionally biased region" description="Low complexity" evidence="1">
    <location>
        <begin position="36"/>
        <end position="58"/>
    </location>
</feature>
<evidence type="ECO:0000259" key="2">
    <source>
        <dbReference type="PROSITE" id="PS50883"/>
    </source>
</evidence>
<dbReference type="InterPro" id="IPR050706">
    <property type="entry name" value="Cyclic-di-GMP_PDE-like"/>
</dbReference>
<dbReference type="Proteomes" id="UP000321248">
    <property type="component" value="Unassembled WGS sequence"/>
</dbReference>
<dbReference type="EMBL" id="VRTS01000003">
    <property type="protein sequence ID" value="TXK64578.1"/>
    <property type="molecule type" value="Genomic_DNA"/>
</dbReference>
<dbReference type="PROSITE" id="PS50883">
    <property type="entry name" value="EAL"/>
    <property type="match status" value="1"/>
</dbReference>
<evidence type="ECO:0000313" key="4">
    <source>
        <dbReference type="Proteomes" id="UP000321248"/>
    </source>
</evidence>
<accession>A0A5C8KWR4</accession>
<evidence type="ECO:0000313" key="3">
    <source>
        <dbReference type="EMBL" id="TXK64578.1"/>
    </source>
</evidence>
<keyword evidence="4" id="KW-1185">Reference proteome</keyword>
<dbReference type="OrthoDB" id="5900110at2"/>
<dbReference type="SMART" id="SM00052">
    <property type="entry name" value="EAL"/>
    <property type="match status" value="1"/>
</dbReference>
<evidence type="ECO:0000256" key="1">
    <source>
        <dbReference type="SAM" id="MobiDB-lite"/>
    </source>
</evidence>
<protein>
    <submittedName>
        <fullName evidence="3">EAL domain-containing protein</fullName>
    </submittedName>
</protein>
<dbReference type="SUPFAM" id="SSF141868">
    <property type="entry name" value="EAL domain-like"/>
    <property type="match status" value="1"/>
</dbReference>
<organism evidence="3 4">
    <name type="scientific">Alkalisalibacterium limincola</name>
    <dbReference type="NCBI Taxonomy" id="2699169"/>
    <lineage>
        <taxon>Bacteria</taxon>
        <taxon>Pseudomonadati</taxon>
        <taxon>Pseudomonadota</taxon>
        <taxon>Gammaproteobacteria</taxon>
        <taxon>Lysobacterales</taxon>
        <taxon>Lysobacteraceae</taxon>
        <taxon>Alkalisalibacterium</taxon>
    </lineage>
</organism>
<dbReference type="Gene3D" id="3.20.20.450">
    <property type="entry name" value="EAL domain"/>
    <property type="match status" value="1"/>
</dbReference>
<dbReference type="PANTHER" id="PTHR33121">
    <property type="entry name" value="CYCLIC DI-GMP PHOSPHODIESTERASE PDEF"/>
    <property type="match status" value="1"/>
</dbReference>
<dbReference type="PANTHER" id="PTHR33121:SF23">
    <property type="entry name" value="CYCLIC DI-GMP PHOSPHODIESTERASE PDEB"/>
    <property type="match status" value="1"/>
</dbReference>
<name>A0A5C8KWR4_9GAMM</name>
<sequence length="285" mass="30398">MLPGQGKGPQPRAGVPHRRPGAGHPPARDGLGGAPARGAAPGQLHPLRPGHGAAAGAAPPRRRLEVLIRLRDEDGSLVPPMAFIPAAERYGIMPAIDRWVITRALAYLEQQNQARGERIQLSINLSGATLNDEGFAPFVEEILKRTDVDPEQIVFEVTETSALVNLTATARLLARLKAAGVSFALDDFGSGMSSLGYLKHLPVDYLKIDGLFIRNIATDRVDCAMVEAIAKVASVMGIQTVAEFVETQDVMDLLAGIGIDFAQGYGVHVPEPLDTPSIMTYLDAS</sequence>
<comment type="caution">
    <text evidence="3">The sequence shown here is derived from an EMBL/GenBank/DDBJ whole genome shotgun (WGS) entry which is preliminary data.</text>
</comment>
<dbReference type="CDD" id="cd01948">
    <property type="entry name" value="EAL"/>
    <property type="match status" value="1"/>
</dbReference>
<dbReference type="InterPro" id="IPR035919">
    <property type="entry name" value="EAL_sf"/>
</dbReference>
<dbReference type="Pfam" id="PF00563">
    <property type="entry name" value="EAL"/>
    <property type="match status" value="1"/>
</dbReference>
<dbReference type="InterPro" id="IPR001633">
    <property type="entry name" value="EAL_dom"/>
</dbReference>
<dbReference type="GO" id="GO:0071111">
    <property type="term" value="F:cyclic-guanylate-specific phosphodiesterase activity"/>
    <property type="evidence" value="ECO:0007669"/>
    <property type="project" value="InterPro"/>
</dbReference>
<gene>
    <name evidence="3" type="ORF">FU658_06815</name>
</gene>
<dbReference type="AlphaFoldDB" id="A0A5C8KWR4"/>
<reference evidence="3 4" key="1">
    <citation type="submission" date="2019-08" db="EMBL/GenBank/DDBJ databases">
        <authorList>
            <person name="Karlyshev A.V."/>
        </authorList>
    </citation>
    <scope>NUCLEOTIDE SEQUENCE [LARGE SCALE GENOMIC DNA]</scope>
    <source>
        <strain evidence="3 4">Alg18-2.2</strain>
    </source>
</reference>